<dbReference type="AlphaFoldDB" id="A0AAU9S831"/>
<comment type="subcellular location">
    <subcellularLocation>
        <location evidence="1">Nucleus</location>
    </subcellularLocation>
</comment>
<dbReference type="Gene3D" id="2.20.25.80">
    <property type="entry name" value="WRKY domain"/>
    <property type="match status" value="1"/>
</dbReference>
<dbReference type="FunFam" id="2.20.25.80:FF:000003">
    <property type="entry name" value="WRKY transcription factor 57"/>
    <property type="match status" value="1"/>
</dbReference>
<dbReference type="Pfam" id="PF03106">
    <property type="entry name" value="WRKY"/>
    <property type="match status" value="1"/>
</dbReference>
<comment type="similarity">
    <text evidence="2">Belongs to the WRKY group II-c family.</text>
</comment>
<organism evidence="9 10">
    <name type="scientific">Thlaspi arvense</name>
    <name type="common">Field penny-cress</name>
    <dbReference type="NCBI Taxonomy" id="13288"/>
    <lineage>
        <taxon>Eukaryota</taxon>
        <taxon>Viridiplantae</taxon>
        <taxon>Streptophyta</taxon>
        <taxon>Embryophyta</taxon>
        <taxon>Tracheophyta</taxon>
        <taxon>Spermatophyta</taxon>
        <taxon>Magnoliopsida</taxon>
        <taxon>eudicotyledons</taxon>
        <taxon>Gunneridae</taxon>
        <taxon>Pentapetalae</taxon>
        <taxon>rosids</taxon>
        <taxon>malvids</taxon>
        <taxon>Brassicales</taxon>
        <taxon>Brassicaceae</taxon>
        <taxon>Thlaspideae</taxon>
        <taxon>Thlaspi</taxon>
    </lineage>
</organism>
<reference evidence="9 10" key="1">
    <citation type="submission" date="2022-03" db="EMBL/GenBank/DDBJ databases">
        <authorList>
            <person name="Nunn A."/>
            <person name="Chopra R."/>
            <person name="Nunn A."/>
            <person name="Contreras Garrido A."/>
        </authorList>
    </citation>
    <scope>NUCLEOTIDE SEQUENCE [LARGE SCALE GENOMIC DNA]</scope>
</reference>
<dbReference type="GO" id="GO:0043565">
    <property type="term" value="F:sequence-specific DNA binding"/>
    <property type="evidence" value="ECO:0007669"/>
    <property type="project" value="InterPro"/>
</dbReference>
<evidence type="ECO:0000313" key="10">
    <source>
        <dbReference type="Proteomes" id="UP000836841"/>
    </source>
</evidence>
<evidence type="ECO:0000256" key="4">
    <source>
        <dbReference type="ARBA" id="ARBA00023125"/>
    </source>
</evidence>
<dbReference type="InterPro" id="IPR017396">
    <property type="entry name" value="TF_WRKY_IIc"/>
</dbReference>
<dbReference type="PROSITE" id="PS50811">
    <property type="entry name" value="WRKY"/>
    <property type="match status" value="1"/>
</dbReference>
<dbReference type="EMBL" id="OU466860">
    <property type="protein sequence ID" value="CAH2057642.1"/>
    <property type="molecule type" value="Genomic_DNA"/>
</dbReference>
<feature type="region of interest" description="Disordered" evidence="7">
    <location>
        <begin position="111"/>
        <end position="172"/>
    </location>
</feature>
<dbReference type="PIRSF" id="PIRSF038130">
    <property type="entry name" value="TF_WRKY_IIc"/>
    <property type="match status" value="1"/>
</dbReference>
<evidence type="ECO:0000256" key="1">
    <source>
        <dbReference type="ARBA" id="ARBA00004123"/>
    </source>
</evidence>
<keyword evidence="5" id="KW-0804">Transcription</keyword>
<protein>
    <recommendedName>
        <fullName evidence="8">WRKY domain-containing protein</fullName>
    </recommendedName>
</protein>
<dbReference type="PANTHER" id="PTHR31221:SF323">
    <property type="entry name" value="WRKY TRANSCRIPTION FACTOR 23"/>
    <property type="match status" value="1"/>
</dbReference>
<evidence type="ECO:0000256" key="6">
    <source>
        <dbReference type="ARBA" id="ARBA00023242"/>
    </source>
</evidence>
<evidence type="ECO:0000256" key="7">
    <source>
        <dbReference type="SAM" id="MobiDB-lite"/>
    </source>
</evidence>
<evidence type="ECO:0000256" key="5">
    <source>
        <dbReference type="ARBA" id="ARBA00023163"/>
    </source>
</evidence>
<accession>A0AAU9S831</accession>
<evidence type="ECO:0000259" key="8">
    <source>
        <dbReference type="PROSITE" id="PS50811"/>
    </source>
</evidence>
<dbReference type="SUPFAM" id="SSF118290">
    <property type="entry name" value="WRKY DNA-binding domain"/>
    <property type="match status" value="1"/>
</dbReference>
<dbReference type="InterPro" id="IPR003657">
    <property type="entry name" value="WRKY_dom"/>
</dbReference>
<evidence type="ECO:0000256" key="3">
    <source>
        <dbReference type="ARBA" id="ARBA00023015"/>
    </source>
</evidence>
<dbReference type="Proteomes" id="UP000836841">
    <property type="component" value="Chromosome 4"/>
</dbReference>
<proteinExistence type="inferred from homology"/>
<keyword evidence="3" id="KW-0805">Transcription regulation</keyword>
<keyword evidence="4" id="KW-0238">DNA-binding</keyword>
<keyword evidence="6" id="KW-0539">Nucleus</keyword>
<feature type="compositionally biased region" description="Low complexity" evidence="7">
    <location>
        <begin position="119"/>
        <end position="131"/>
    </location>
</feature>
<keyword evidence="10" id="KW-1185">Reference proteome</keyword>
<dbReference type="SMART" id="SM00774">
    <property type="entry name" value="WRKY"/>
    <property type="match status" value="1"/>
</dbReference>
<evidence type="ECO:0000256" key="2">
    <source>
        <dbReference type="ARBA" id="ARBA00008964"/>
    </source>
</evidence>
<gene>
    <name evidence="9" type="ORF">TAV2_LOCUS12481</name>
</gene>
<dbReference type="GO" id="GO:0003700">
    <property type="term" value="F:DNA-binding transcription factor activity"/>
    <property type="evidence" value="ECO:0007669"/>
    <property type="project" value="InterPro"/>
</dbReference>
<dbReference type="PANTHER" id="PTHR31221">
    <property type="entry name" value="WRKY TRANSCRIPTION FACTOR PROTEIN 1-RELATED"/>
    <property type="match status" value="1"/>
</dbReference>
<dbReference type="InterPro" id="IPR044810">
    <property type="entry name" value="WRKY_plant"/>
</dbReference>
<dbReference type="InterPro" id="IPR036576">
    <property type="entry name" value="WRKY_dom_sf"/>
</dbReference>
<evidence type="ECO:0000313" key="9">
    <source>
        <dbReference type="EMBL" id="CAH2057642.1"/>
    </source>
</evidence>
<feature type="domain" description="WRKY" evidence="8">
    <location>
        <begin position="179"/>
        <end position="244"/>
    </location>
</feature>
<sequence length="346" mass="38584">MEFTDFSKTSFYHPSSQSVWDFGDFAAAERNSLGFMELLGSQQHHQLQDFATTPFPHSFLLETPQPQTLTQTQSSVKLSSSVSTILQAPPSNTTADKPVTSKVESFCSEHLLMNPPATPNSSSISSASSEAVNEEKAKRDDEEEDEQEQKKSVTNKQLKPKKNNQKRQREARVAFMTKSEVDHLEDGYRWRKYGQKAVKNSPFPRSYYRCTTASCNVKKRVERSFRDPSTVVTTYEGQHTHISPLTSRPISTGGFFGSSGVASNLGNFGFPIESSTLISPEFQQLVNYHHLQQQQELVSCFGGVSEYLNSHASGFGDDDHVKKSGGLVQDNGLLQDVVPSHMLKEE</sequence>
<dbReference type="GO" id="GO:0005634">
    <property type="term" value="C:nucleus"/>
    <property type="evidence" value="ECO:0007669"/>
    <property type="project" value="UniProtKB-SubCell"/>
</dbReference>
<name>A0AAU9S831_THLAR</name>